<evidence type="ECO:0000256" key="2">
    <source>
        <dbReference type="ARBA" id="ARBA00022840"/>
    </source>
</evidence>
<dbReference type="Proteomes" id="UP001446205">
    <property type="component" value="Unassembled WGS sequence"/>
</dbReference>
<dbReference type="PROSITE" id="PS00676">
    <property type="entry name" value="SIGMA54_INTERACT_2"/>
    <property type="match status" value="1"/>
</dbReference>
<dbReference type="SUPFAM" id="SSF52540">
    <property type="entry name" value="P-loop containing nucleoside triphosphate hydrolases"/>
    <property type="match status" value="1"/>
</dbReference>
<keyword evidence="3" id="KW-0805">Transcription regulation</keyword>
<protein>
    <submittedName>
        <fullName evidence="9">Sigma-54 dependent transcriptional regulator</fullName>
    </submittedName>
</protein>
<gene>
    <name evidence="9" type="ORF">WOB96_08640</name>
</gene>
<dbReference type="Gene3D" id="3.40.50.2300">
    <property type="match status" value="1"/>
</dbReference>
<evidence type="ECO:0000256" key="4">
    <source>
        <dbReference type="ARBA" id="ARBA00023125"/>
    </source>
</evidence>
<keyword evidence="5" id="KW-0804">Transcription</keyword>
<evidence type="ECO:0000256" key="1">
    <source>
        <dbReference type="ARBA" id="ARBA00022741"/>
    </source>
</evidence>
<evidence type="ECO:0000259" key="8">
    <source>
        <dbReference type="PROSITE" id="PS50110"/>
    </source>
</evidence>
<dbReference type="InterPro" id="IPR025944">
    <property type="entry name" value="Sigma_54_int_dom_CS"/>
</dbReference>
<keyword evidence="2" id="KW-0067">ATP-binding</keyword>
<dbReference type="Gene3D" id="1.10.10.60">
    <property type="entry name" value="Homeodomain-like"/>
    <property type="match status" value="1"/>
</dbReference>
<reference evidence="9 10" key="1">
    <citation type="submission" date="2024-04" db="EMBL/GenBank/DDBJ databases">
        <authorList>
            <person name="Abashina T."/>
            <person name="Shaikin A."/>
        </authorList>
    </citation>
    <scope>NUCLEOTIDE SEQUENCE [LARGE SCALE GENOMIC DNA]</scope>
    <source>
        <strain evidence="9 10">AAFK</strain>
    </source>
</reference>
<dbReference type="InterPro" id="IPR011006">
    <property type="entry name" value="CheY-like_superfamily"/>
</dbReference>
<dbReference type="Gene3D" id="1.10.8.60">
    <property type="match status" value="1"/>
</dbReference>
<dbReference type="SMART" id="SM00382">
    <property type="entry name" value="AAA"/>
    <property type="match status" value="1"/>
</dbReference>
<dbReference type="InterPro" id="IPR001789">
    <property type="entry name" value="Sig_transdc_resp-reg_receiver"/>
</dbReference>
<dbReference type="Pfam" id="PF00158">
    <property type="entry name" value="Sigma54_activat"/>
    <property type="match status" value="1"/>
</dbReference>
<keyword evidence="4" id="KW-0238">DNA-binding</keyword>
<dbReference type="Pfam" id="PF02954">
    <property type="entry name" value="HTH_8"/>
    <property type="match status" value="1"/>
</dbReference>
<feature type="modified residue" description="4-aspartylphosphate" evidence="6">
    <location>
        <position position="55"/>
    </location>
</feature>
<organism evidence="9 10">
    <name type="scientific">Thermithiobacillus plumbiphilus</name>
    <dbReference type="NCBI Taxonomy" id="1729899"/>
    <lineage>
        <taxon>Bacteria</taxon>
        <taxon>Pseudomonadati</taxon>
        <taxon>Pseudomonadota</taxon>
        <taxon>Acidithiobacillia</taxon>
        <taxon>Acidithiobacillales</taxon>
        <taxon>Thermithiobacillaceae</taxon>
        <taxon>Thermithiobacillus</taxon>
    </lineage>
</organism>
<feature type="domain" description="Response regulatory" evidence="8">
    <location>
        <begin position="6"/>
        <end position="120"/>
    </location>
</feature>
<dbReference type="PROSITE" id="PS50045">
    <property type="entry name" value="SIGMA54_INTERACT_4"/>
    <property type="match status" value="1"/>
</dbReference>
<evidence type="ECO:0000313" key="10">
    <source>
        <dbReference type="Proteomes" id="UP001446205"/>
    </source>
</evidence>
<keyword evidence="6" id="KW-0597">Phosphoprotein</keyword>
<dbReference type="PROSITE" id="PS00688">
    <property type="entry name" value="SIGMA54_INTERACT_3"/>
    <property type="match status" value="1"/>
</dbReference>
<dbReference type="InterPro" id="IPR002078">
    <property type="entry name" value="Sigma_54_int"/>
</dbReference>
<dbReference type="InterPro" id="IPR009057">
    <property type="entry name" value="Homeodomain-like_sf"/>
</dbReference>
<keyword evidence="1" id="KW-0547">Nucleotide-binding</keyword>
<sequence>MPVKLPILFVDDDPVAASMLRRFGRMLPYPSEVFEDSQAALDAFACQGACLVVTDLRMPGMDGFELLHRLKGIDPEVPILVVTGHSSLDNAIHAMKAGAADFIKKPFDLDEMALVIERVLEKSRLEQENALLRRAMPDWSNLGMIGQSSAMEQVFARIRKVADIACNVIISGESGTGKELVAQAIHQSGARREKPFVVIDCGALSDTLLESELFGHEKGAFTGAVSRKRGLLEAASGGTVFLDEICNISDAMQMKLLRVIQEGQLTRVGGLQPVHIDVRFIVATNRDLTQMVKQGEFRHDLFHRLNVVDIRLPPLRERVEDIPRLATHFLAELTQQYARNVPGFTPTALQVLSQARWPGNIRELRNVIERAVIMAEPGCPLDIADLPEIEPADTPGFNAELPAESLVTLAELESRYIAHVLRLVGGERKRAADILGIDKTTLWRKLKDLPTPPGSGLLKSG</sequence>
<dbReference type="Gene3D" id="3.40.50.300">
    <property type="entry name" value="P-loop containing nucleotide triphosphate hydrolases"/>
    <property type="match status" value="1"/>
</dbReference>
<dbReference type="InterPro" id="IPR002197">
    <property type="entry name" value="HTH_Fis"/>
</dbReference>
<dbReference type="InterPro" id="IPR058031">
    <property type="entry name" value="AAA_lid_NorR"/>
</dbReference>
<dbReference type="InterPro" id="IPR025662">
    <property type="entry name" value="Sigma_54_int_dom_ATP-bd_1"/>
</dbReference>
<dbReference type="InterPro" id="IPR025943">
    <property type="entry name" value="Sigma_54_int_dom_ATP-bd_2"/>
</dbReference>
<evidence type="ECO:0000259" key="7">
    <source>
        <dbReference type="PROSITE" id="PS50045"/>
    </source>
</evidence>
<feature type="domain" description="Sigma-54 factor interaction" evidence="7">
    <location>
        <begin position="144"/>
        <end position="373"/>
    </location>
</feature>
<dbReference type="SUPFAM" id="SSF46689">
    <property type="entry name" value="Homeodomain-like"/>
    <property type="match status" value="1"/>
</dbReference>
<dbReference type="SUPFAM" id="SSF52172">
    <property type="entry name" value="CheY-like"/>
    <property type="match status" value="1"/>
</dbReference>
<dbReference type="PROSITE" id="PS50110">
    <property type="entry name" value="RESPONSE_REGULATORY"/>
    <property type="match status" value="1"/>
</dbReference>
<name>A0ABU9DA38_9PROT</name>
<dbReference type="InterPro" id="IPR027417">
    <property type="entry name" value="P-loop_NTPase"/>
</dbReference>
<evidence type="ECO:0000313" key="9">
    <source>
        <dbReference type="EMBL" id="MEK8089836.1"/>
    </source>
</evidence>
<dbReference type="Pfam" id="PF25601">
    <property type="entry name" value="AAA_lid_14"/>
    <property type="match status" value="1"/>
</dbReference>
<keyword evidence="10" id="KW-1185">Reference proteome</keyword>
<accession>A0ABU9DA38</accession>
<evidence type="ECO:0000256" key="5">
    <source>
        <dbReference type="ARBA" id="ARBA00023163"/>
    </source>
</evidence>
<dbReference type="RefSeq" id="WP_341370893.1">
    <property type="nucleotide sequence ID" value="NZ_JBBPCO010000007.1"/>
</dbReference>
<dbReference type="PROSITE" id="PS00675">
    <property type="entry name" value="SIGMA54_INTERACT_1"/>
    <property type="match status" value="1"/>
</dbReference>
<evidence type="ECO:0000256" key="3">
    <source>
        <dbReference type="ARBA" id="ARBA00023015"/>
    </source>
</evidence>
<dbReference type="SMART" id="SM00448">
    <property type="entry name" value="REC"/>
    <property type="match status" value="1"/>
</dbReference>
<dbReference type="PANTHER" id="PTHR32071">
    <property type="entry name" value="TRANSCRIPTIONAL REGULATORY PROTEIN"/>
    <property type="match status" value="1"/>
</dbReference>
<proteinExistence type="predicted"/>
<comment type="caution">
    <text evidence="9">The sequence shown here is derived from an EMBL/GenBank/DDBJ whole genome shotgun (WGS) entry which is preliminary data.</text>
</comment>
<dbReference type="InterPro" id="IPR003593">
    <property type="entry name" value="AAA+_ATPase"/>
</dbReference>
<dbReference type="Pfam" id="PF00072">
    <property type="entry name" value="Response_reg"/>
    <property type="match status" value="1"/>
</dbReference>
<dbReference type="CDD" id="cd00009">
    <property type="entry name" value="AAA"/>
    <property type="match status" value="1"/>
</dbReference>
<dbReference type="EMBL" id="JBBPCO010000007">
    <property type="protein sequence ID" value="MEK8089836.1"/>
    <property type="molecule type" value="Genomic_DNA"/>
</dbReference>
<evidence type="ECO:0000256" key="6">
    <source>
        <dbReference type="PROSITE-ProRule" id="PRU00169"/>
    </source>
</evidence>